<dbReference type="PANTHER" id="PTHR43818:SF11">
    <property type="entry name" value="BCDNA.GH03377"/>
    <property type="match status" value="1"/>
</dbReference>
<dbReference type="Gene3D" id="3.40.50.720">
    <property type="entry name" value="NAD(P)-binding Rossmann-like Domain"/>
    <property type="match status" value="1"/>
</dbReference>
<dbReference type="SUPFAM" id="SSF51735">
    <property type="entry name" value="NAD(P)-binding Rossmann-fold domains"/>
    <property type="match status" value="1"/>
</dbReference>
<dbReference type="InterPro" id="IPR055170">
    <property type="entry name" value="GFO_IDH_MocA-like_dom"/>
</dbReference>
<protein>
    <submittedName>
        <fullName evidence="4">Dehydrogenase</fullName>
    </submittedName>
</protein>
<dbReference type="InterPro" id="IPR036291">
    <property type="entry name" value="NAD(P)-bd_dom_sf"/>
</dbReference>
<dbReference type="EMBL" id="JAGGLM010000007">
    <property type="protein sequence ID" value="MBP2032825.1"/>
    <property type="molecule type" value="Genomic_DNA"/>
</dbReference>
<accession>A0ABS4KTB6</accession>
<comment type="caution">
    <text evidence="4">The sequence shown here is derived from an EMBL/GenBank/DDBJ whole genome shotgun (WGS) entry which is preliminary data.</text>
</comment>
<gene>
    <name evidence="4" type="ORF">J2Z42_001499</name>
</gene>
<feature type="domain" description="GFO/IDH/MocA-like oxidoreductase" evidence="3">
    <location>
        <begin position="142"/>
        <end position="276"/>
    </location>
</feature>
<proteinExistence type="predicted"/>
<dbReference type="Pfam" id="PF22725">
    <property type="entry name" value="GFO_IDH_MocA_C3"/>
    <property type="match status" value="1"/>
</dbReference>
<dbReference type="InterPro" id="IPR000683">
    <property type="entry name" value="Gfo/Idh/MocA-like_OxRdtase_N"/>
</dbReference>
<dbReference type="SUPFAM" id="SSF55347">
    <property type="entry name" value="Glyceraldehyde-3-phosphate dehydrogenase-like, C-terminal domain"/>
    <property type="match status" value="1"/>
</dbReference>
<keyword evidence="1" id="KW-0560">Oxidoreductase</keyword>
<dbReference type="RefSeq" id="WP_209701985.1">
    <property type="nucleotide sequence ID" value="NZ_JAGGLM010000007.1"/>
</dbReference>
<dbReference type="Proteomes" id="UP001519307">
    <property type="component" value="Unassembled WGS sequence"/>
</dbReference>
<dbReference type="InterPro" id="IPR050463">
    <property type="entry name" value="Gfo/Idh/MocA_oxidrdct_glycsds"/>
</dbReference>
<sequence length="378" mass="41847">MSKKVRIGMVGAGWMGRAHVSSYMSAYSIYGEKIGEPVFSILMDVNEESAKSSAEKFGFKKWTTDYNDVINSDDVDIVDIVTPNAFHYEIAKAALLKGKSVYSEKPLSLSGKQSQELAKIAKEKNVFNYVGFNMVMMPATAYMKHLVESGKLGQIMRFDGRYDQDMLLDPSIPLAWRHIKKQAGSGALGDLGSHLLSISQYIMGDIESVNAISKIYIPKRPIKAGSTKMGNVETEDYIAFTASYKNGATGQLSSSRVATGRKNYLGVEIQGTLGTATFNLERLNEVNVYFHKDKSIDRGFRNVLLGPDHGDYGMFQPASGIELSYNDQKVIEVAHVLDAFTNGTDYVCNFKFGAKIDTCVATILKSAETKQWEKVEEF</sequence>
<evidence type="ECO:0000259" key="2">
    <source>
        <dbReference type="Pfam" id="PF01408"/>
    </source>
</evidence>
<organism evidence="4 5">
    <name type="scientific">Clostridium algifaecis</name>
    <dbReference type="NCBI Taxonomy" id="1472040"/>
    <lineage>
        <taxon>Bacteria</taxon>
        <taxon>Bacillati</taxon>
        <taxon>Bacillota</taxon>
        <taxon>Clostridia</taxon>
        <taxon>Eubacteriales</taxon>
        <taxon>Clostridiaceae</taxon>
        <taxon>Clostridium</taxon>
    </lineage>
</organism>
<evidence type="ECO:0000313" key="4">
    <source>
        <dbReference type="EMBL" id="MBP2032825.1"/>
    </source>
</evidence>
<dbReference type="PANTHER" id="PTHR43818">
    <property type="entry name" value="BCDNA.GH03377"/>
    <property type="match status" value="1"/>
</dbReference>
<dbReference type="Gene3D" id="3.30.360.10">
    <property type="entry name" value="Dihydrodipicolinate Reductase, domain 2"/>
    <property type="match status" value="1"/>
</dbReference>
<feature type="domain" description="Gfo/Idh/MocA-like oxidoreductase N-terminal" evidence="2">
    <location>
        <begin position="5"/>
        <end position="132"/>
    </location>
</feature>
<evidence type="ECO:0000256" key="1">
    <source>
        <dbReference type="ARBA" id="ARBA00023002"/>
    </source>
</evidence>
<dbReference type="Pfam" id="PF01408">
    <property type="entry name" value="GFO_IDH_MocA"/>
    <property type="match status" value="1"/>
</dbReference>
<evidence type="ECO:0000313" key="5">
    <source>
        <dbReference type="Proteomes" id="UP001519307"/>
    </source>
</evidence>
<reference evidence="4 5" key="1">
    <citation type="submission" date="2021-03" db="EMBL/GenBank/DDBJ databases">
        <title>Genomic Encyclopedia of Type Strains, Phase IV (KMG-IV): sequencing the most valuable type-strain genomes for metagenomic binning, comparative biology and taxonomic classification.</title>
        <authorList>
            <person name="Goeker M."/>
        </authorList>
    </citation>
    <scope>NUCLEOTIDE SEQUENCE [LARGE SCALE GENOMIC DNA]</scope>
    <source>
        <strain evidence="4 5">DSM 28783</strain>
    </source>
</reference>
<keyword evidence="5" id="KW-1185">Reference proteome</keyword>
<evidence type="ECO:0000259" key="3">
    <source>
        <dbReference type="Pfam" id="PF22725"/>
    </source>
</evidence>
<name>A0ABS4KTB6_9CLOT</name>